<evidence type="ECO:0000256" key="12">
    <source>
        <dbReference type="RuleBase" id="RU004516"/>
    </source>
</evidence>
<dbReference type="GO" id="GO:0004084">
    <property type="term" value="F:branched-chain-amino-acid transaminase activity"/>
    <property type="evidence" value="ECO:0007669"/>
    <property type="project" value="UniProtKB-EC"/>
</dbReference>
<comment type="similarity">
    <text evidence="5 11">Belongs to the class-IV pyridoxal-phosphate-dependent aminotransferase family.</text>
</comment>
<evidence type="ECO:0000256" key="10">
    <source>
        <dbReference type="ARBA" id="ARBA00049229"/>
    </source>
</evidence>
<evidence type="ECO:0000256" key="9">
    <source>
        <dbReference type="ARBA" id="ARBA00048798"/>
    </source>
</evidence>
<keyword evidence="13" id="KW-0808">Transferase</keyword>
<dbReference type="RefSeq" id="WP_133797329.1">
    <property type="nucleotide sequence ID" value="NZ_SOCA01000013.1"/>
</dbReference>
<dbReference type="PANTHER" id="PTHR42743">
    <property type="entry name" value="AMINO-ACID AMINOTRANSFERASE"/>
    <property type="match status" value="1"/>
</dbReference>
<dbReference type="EC" id="2.6.1.42" evidence="6"/>
<dbReference type="PANTHER" id="PTHR42743:SF11">
    <property type="entry name" value="AMINODEOXYCHORISMATE LYASE"/>
    <property type="match status" value="1"/>
</dbReference>
<dbReference type="InterPro" id="IPR043132">
    <property type="entry name" value="BCAT-like_C"/>
</dbReference>
<evidence type="ECO:0000256" key="4">
    <source>
        <dbReference type="ARBA" id="ARBA00005072"/>
    </source>
</evidence>
<evidence type="ECO:0000256" key="1">
    <source>
        <dbReference type="ARBA" id="ARBA00001933"/>
    </source>
</evidence>
<dbReference type="Gene3D" id="3.20.10.10">
    <property type="entry name" value="D-amino Acid Aminotransferase, subunit A, domain 2"/>
    <property type="match status" value="1"/>
</dbReference>
<comment type="catalytic activity">
    <reaction evidence="9">
        <text>L-isoleucine + 2-oxoglutarate = (S)-3-methyl-2-oxopentanoate + L-glutamate</text>
        <dbReference type="Rhea" id="RHEA:24801"/>
        <dbReference type="ChEBI" id="CHEBI:16810"/>
        <dbReference type="ChEBI" id="CHEBI:29985"/>
        <dbReference type="ChEBI" id="CHEBI:35146"/>
        <dbReference type="ChEBI" id="CHEBI:58045"/>
        <dbReference type="EC" id="2.6.1.42"/>
    </reaction>
</comment>
<dbReference type="SUPFAM" id="SSF56752">
    <property type="entry name" value="D-aminoacid aminotransferase-like PLP-dependent enzymes"/>
    <property type="match status" value="1"/>
</dbReference>
<comment type="pathway">
    <text evidence="3">Amino-acid biosynthesis; L-valine biosynthesis; L-valine from pyruvate: step 4/4.</text>
</comment>
<dbReference type="Pfam" id="PF01063">
    <property type="entry name" value="Aminotran_4"/>
    <property type="match status" value="1"/>
</dbReference>
<comment type="catalytic activity">
    <reaction evidence="8">
        <text>L-valine + 2-oxoglutarate = 3-methyl-2-oxobutanoate + L-glutamate</text>
        <dbReference type="Rhea" id="RHEA:24813"/>
        <dbReference type="ChEBI" id="CHEBI:11851"/>
        <dbReference type="ChEBI" id="CHEBI:16810"/>
        <dbReference type="ChEBI" id="CHEBI:29985"/>
        <dbReference type="ChEBI" id="CHEBI:57762"/>
        <dbReference type="EC" id="2.6.1.42"/>
    </reaction>
</comment>
<comment type="catalytic activity">
    <reaction evidence="10">
        <text>L-leucine + 2-oxoglutarate = 4-methyl-2-oxopentanoate + L-glutamate</text>
        <dbReference type="Rhea" id="RHEA:18321"/>
        <dbReference type="ChEBI" id="CHEBI:16810"/>
        <dbReference type="ChEBI" id="CHEBI:17865"/>
        <dbReference type="ChEBI" id="CHEBI:29985"/>
        <dbReference type="ChEBI" id="CHEBI:57427"/>
        <dbReference type="EC" id="2.6.1.42"/>
    </reaction>
</comment>
<dbReference type="OrthoDB" id="9805628at2"/>
<evidence type="ECO:0000313" key="14">
    <source>
        <dbReference type="Proteomes" id="UP000295662"/>
    </source>
</evidence>
<keyword evidence="7 12" id="KW-0663">Pyridoxal phosphate</keyword>
<dbReference type="AlphaFoldDB" id="A0A4R7RIZ3"/>
<comment type="caution">
    <text evidence="13">The sequence shown here is derived from an EMBL/GenBank/DDBJ whole genome shotgun (WGS) entry which is preliminary data.</text>
</comment>
<dbReference type="Proteomes" id="UP000295662">
    <property type="component" value="Unassembled WGS sequence"/>
</dbReference>
<dbReference type="GO" id="GO:0005829">
    <property type="term" value="C:cytosol"/>
    <property type="evidence" value="ECO:0007669"/>
    <property type="project" value="TreeGrafter"/>
</dbReference>
<comment type="cofactor">
    <cofactor evidence="1 12">
        <name>pyridoxal 5'-phosphate</name>
        <dbReference type="ChEBI" id="CHEBI:597326"/>
    </cofactor>
</comment>
<evidence type="ECO:0000313" key="13">
    <source>
        <dbReference type="EMBL" id="TDU64031.1"/>
    </source>
</evidence>
<evidence type="ECO:0000256" key="5">
    <source>
        <dbReference type="ARBA" id="ARBA00009320"/>
    </source>
</evidence>
<keyword evidence="14" id="KW-1185">Reference proteome</keyword>
<dbReference type="GO" id="GO:0008652">
    <property type="term" value="P:amino acid biosynthetic process"/>
    <property type="evidence" value="ECO:0007669"/>
    <property type="project" value="UniProtKB-ARBA"/>
</dbReference>
<dbReference type="PROSITE" id="PS00770">
    <property type="entry name" value="AA_TRANSFER_CLASS_4"/>
    <property type="match status" value="1"/>
</dbReference>
<evidence type="ECO:0000256" key="8">
    <source>
        <dbReference type="ARBA" id="ARBA00048212"/>
    </source>
</evidence>
<evidence type="ECO:0000256" key="7">
    <source>
        <dbReference type="ARBA" id="ARBA00022898"/>
    </source>
</evidence>
<evidence type="ECO:0000256" key="2">
    <source>
        <dbReference type="ARBA" id="ARBA00004824"/>
    </source>
</evidence>
<sequence length="276" mass="29358">MNPPSILWLNGSLQAAHEARLSPLDHGLLVGDGVFETLVVRAGQPFAGAEHYERLARSCQATGLVCITEAVFYESIRAVTQANGLQDARVRITLTSGDGPLGSDRGAGQGTVLVVATPLKPWPPTENVYLAPWTRNTRSALAGVKSVSYGENVRALLYAKERGCGEALLANEQDQLCEGTGSNVFVVVQGQLKTPPLASGCLAGITRQLVLRACEKAGIVYQVVDMPSAVLEECEEAFLTSSTRDVHPIATLSGRTLQAPGPVTQRVQQAFAEMYG</sequence>
<name>A0A4R7RIZ3_9BACT</name>
<evidence type="ECO:0000256" key="6">
    <source>
        <dbReference type="ARBA" id="ARBA00013053"/>
    </source>
</evidence>
<dbReference type="Gene3D" id="3.30.470.10">
    <property type="match status" value="1"/>
</dbReference>
<dbReference type="InterPro" id="IPR001544">
    <property type="entry name" value="Aminotrans_IV"/>
</dbReference>
<dbReference type="FunFam" id="3.20.10.10:FF:000002">
    <property type="entry name" value="D-alanine aminotransferase"/>
    <property type="match status" value="1"/>
</dbReference>
<gene>
    <name evidence="13" type="ORF">EI77_04354</name>
</gene>
<evidence type="ECO:0000256" key="11">
    <source>
        <dbReference type="RuleBase" id="RU004106"/>
    </source>
</evidence>
<dbReference type="InterPro" id="IPR043131">
    <property type="entry name" value="BCAT-like_N"/>
</dbReference>
<accession>A0A4R7RIZ3</accession>
<dbReference type="EMBL" id="SOCA01000013">
    <property type="protein sequence ID" value="TDU64031.1"/>
    <property type="molecule type" value="Genomic_DNA"/>
</dbReference>
<dbReference type="GO" id="GO:0046394">
    <property type="term" value="P:carboxylic acid biosynthetic process"/>
    <property type="evidence" value="ECO:0007669"/>
    <property type="project" value="UniProtKB-ARBA"/>
</dbReference>
<dbReference type="InterPro" id="IPR018300">
    <property type="entry name" value="Aminotrans_IV_CS"/>
</dbReference>
<keyword evidence="13" id="KW-0032">Aminotransferase</keyword>
<dbReference type="InterPro" id="IPR036038">
    <property type="entry name" value="Aminotransferase-like"/>
</dbReference>
<evidence type="ECO:0000256" key="3">
    <source>
        <dbReference type="ARBA" id="ARBA00004931"/>
    </source>
</evidence>
<comment type="pathway">
    <text evidence="2">Amino-acid biosynthesis; L-isoleucine biosynthesis; L-isoleucine from 2-oxobutanoate: step 4/4.</text>
</comment>
<reference evidence="13 14" key="1">
    <citation type="submission" date="2019-03" db="EMBL/GenBank/DDBJ databases">
        <title>Genomic Encyclopedia of Archaeal and Bacterial Type Strains, Phase II (KMG-II): from individual species to whole genera.</title>
        <authorList>
            <person name="Goeker M."/>
        </authorList>
    </citation>
    <scope>NUCLEOTIDE SEQUENCE [LARGE SCALE GENOMIC DNA]</scope>
    <source>
        <strain evidence="13 14">ATCC 25309</strain>
    </source>
</reference>
<dbReference type="CDD" id="cd00449">
    <property type="entry name" value="PLPDE_IV"/>
    <property type="match status" value="1"/>
</dbReference>
<dbReference type="InterPro" id="IPR050571">
    <property type="entry name" value="Class-IV_PLP-Dep_Aminotrnsfr"/>
</dbReference>
<protein>
    <recommendedName>
        <fullName evidence="6">branched-chain-amino-acid transaminase</fullName>
        <ecNumber evidence="6">2.6.1.42</ecNumber>
    </recommendedName>
</protein>
<comment type="pathway">
    <text evidence="4">Amino-acid biosynthesis; L-leucine biosynthesis; L-leucine from 3-methyl-2-oxobutanoate: step 4/4.</text>
</comment>
<organism evidence="13 14">
    <name type="scientific">Prosthecobacter fusiformis</name>
    <dbReference type="NCBI Taxonomy" id="48464"/>
    <lineage>
        <taxon>Bacteria</taxon>
        <taxon>Pseudomonadati</taxon>
        <taxon>Verrucomicrobiota</taxon>
        <taxon>Verrucomicrobiia</taxon>
        <taxon>Verrucomicrobiales</taxon>
        <taxon>Verrucomicrobiaceae</taxon>
        <taxon>Prosthecobacter</taxon>
    </lineage>
</organism>
<proteinExistence type="inferred from homology"/>